<evidence type="ECO:0000313" key="7">
    <source>
        <dbReference type="Proteomes" id="UP000030656"/>
    </source>
</evidence>
<feature type="region of interest" description="Disordered" evidence="5">
    <location>
        <begin position="763"/>
        <end position="812"/>
    </location>
</feature>
<feature type="coiled-coil region" evidence="4">
    <location>
        <begin position="564"/>
        <end position="605"/>
    </location>
</feature>
<evidence type="ECO:0000313" key="6">
    <source>
        <dbReference type="EMBL" id="ETW32158.1"/>
    </source>
</evidence>
<dbReference type="GO" id="GO:0031267">
    <property type="term" value="F:small GTPase binding"/>
    <property type="evidence" value="ECO:0007669"/>
    <property type="project" value="TreeGrafter"/>
</dbReference>
<name>A0A024VV22_PLAFA</name>
<evidence type="ECO:0000256" key="5">
    <source>
        <dbReference type="SAM" id="MobiDB-lite"/>
    </source>
</evidence>
<feature type="coiled-coil region" evidence="4">
    <location>
        <begin position="424"/>
        <end position="455"/>
    </location>
</feature>
<keyword evidence="3 4" id="KW-0175">Coiled coil</keyword>
<evidence type="ECO:0000256" key="2">
    <source>
        <dbReference type="ARBA" id="ARBA00023034"/>
    </source>
</evidence>
<accession>A0A024VV22</accession>
<reference evidence="6 7" key="2">
    <citation type="submission" date="2013-02" db="EMBL/GenBank/DDBJ databases">
        <title>The Genome Sequence of Plasmodium falciparum FCH/4.</title>
        <authorList>
            <consortium name="The Broad Institute Genome Sequencing Platform"/>
            <consortium name="The Broad Institute Genome Sequencing Center for Infectious Disease"/>
            <person name="Neafsey D."/>
            <person name="Cheeseman I."/>
            <person name="Volkman S."/>
            <person name="Adams J."/>
            <person name="Walker B."/>
            <person name="Young S.K."/>
            <person name="Zeng Q."/>
            <person name="Gargeya S."/>
            <person name="Fitzgerald M."/>
            <person name="Haas B."/>
            <person name="Abouelleil A."/>
            <person name="Alvarado L."/>
            <person name="Arachchi H.M."/>
            <person name="Berlin A.M."/>
            <person name="Chapman S.B."/>
            <person name="Dewar J."/>
            <person name="Goldberg J."/>
            <person name="Griggs A."/>
            <person name="Gujja S."/>
            <person name="Hansen M."/>
            <person name="Howarth C."/>
            <person name="Imamovic A."/>
            <person name="Larimer J."/>
            <person name="McCowan C."/>
            <person name="Murphy C."/>
            <person name="Neiman D."/>
            <person name="Pearson M."/>
            <person name="Priest M."/>
            <person name="Roberts A."/>
            <person name="Saif S."/>
            <person name="Shea T."/>
            <person name="Sisk P."/>
            <person name="Sykes S."/>
            <person name="Wortman J."/>
            <person name="Nusbaum C."/>
            <person name="Birren B."/>
        </authorList>
    </citation>
    <scope>NUCLEOTIDE SEQUENCE [LARGE SCALE GENOMIC DNA]</scope>
    <source>
        <strain evidence="6 7">FCH/4</strain>
    </source>
</reference>
<dbReference type="EMBL" id="KI927810">
    <property type="protein sequence ID" value="ETW32158.1"/>
    <property type="molecule type" value="Genomic_DNA"/>
</dbReference>
<feature type="coiled-coil region" evidence="4">
    <location>
        <begin position="632"/>
        <end position="707"/>
    </location>
</feature>
<dbReference type="Proteomes" id="UP000030656">
    <property type="component" value="Unassembled WGS sequence"/>
</dbReference>
<dbReference type="OrthoDB" id="372864at2759"/>
<reference evidence="6 7" key="1">
    <citation type="submission" date="2013-02" db="EMBL/GenBank/DDBJ databases">
        <title>The Genome Annotation of Plasmodium falciparum FCH/4.</title>
        <authorList>
            <consortium name="The Broad Institute Genome Sequencing Platform"/>
            <consortium name="The Broad Institute Genome Sequencing Center for Infectious Disease"/>
            <person name="Neafsey D."/>
            <person name="Hoffman S."/>
            <person name="Volkman S."/>
            <person name="Rosenthal P."/>
            <person name="Walker B."/>
            <person name="Young S.K."/>
            <person name="Zeng Q."/>
            <person name="Gargeya S."/>
            <person name="Fitzgerald M."/>
            <person name="Haas B."/>
            <person name="Abouelleil A."/>
            <person name="Allen A.W."/>
            <person name="Alvarado L."/>
            <person name="Arachchi H.M."/>
            <person name="Berlin A.M."/>
            <person name="Chapman S.B."/>
            <person name="Gainer-Dewar J."/>
            <person name="Goldberg J."/>
            <person name="Griggs A."/>
            <person name="Gujja S."/>
            <person name="Hansen M."/>
            <person name="Howarth C."/>
            <person name="Imamovic A."/>
            <person name="Ireland A."/>
            <person name="Larimer J."/>
            <person name="McCowan C."/>
            <person name="Murphy C."/>
            <person name="Pearson M."/>
            <person name="Poon T.W."/>
            <person name="Priest M."/>
            <person name="Roberts A."/>
            <person name="Saif S."/>
            <person name="Shea T."/>
            <person name="Sisk P."/>
            <person name="Sykes S."/>
            <person name="Wortman J."/>
            <person name="Nusbaum C."/>
            <person name="Birren B."/>
        </authorList>
    </citation>
    <scope>NUCLEOTIDE SEQUENCE [LARGE SCALE GENOMIC DNA]</scope>
    <source>
        <strain evidence="6 7">FCH/4</strain>
    </source>
</reference>
<feature type="compositionally biased region" description="Polar residues" evidence="5">
    <location>
        <begin position="767"/>
        <end position="780"/>
    </location>
</feature>
<comment type="subcellular location">
    <subcellularLocation>
        <location evidence="1">Golgi apparatus</location>
    </subcellularLocation>
</comment>
<dbReference type="PANTHER" id="PTHR18921:SF2">
    <property type="entry name" value="THYROID RECEPTOR-INTERACTING PROTEIN 11"/>
    <property type="match status" value="1"/>
</dbReference>
<dbReference type="GO" id="GO:0006888">
    <property type="term" value="P:endoplasmic reticulum to Golgi vesicle-mediated transport"/>
    <property type="evidence" value="ECO:0007669"/>
    <property type="project" value="TreeGrafter"/>
</dbReference>
<sequence length="955" mass="114004">MINTLSCVNNSNIYICNNNVNKESSIQNENSIFYKNNSVHNDHKYVTDTNISNYDEFNELIKPISSINNNNNNSNNNSIIHDTNILYNEHNNNLLTSHVLLSSTEPEQVRSKIEQGPLINEYNIKNDHNIDYYCNTPFDDELDKLHNFLKNFQKILFHNGDNLKLKNDMLEKLYENKLSKKMLSNLKTEYNCDEIIYKLICYVNNIRKDRKRYKDEEKICIIHEKLDIADIIQNKIFKYNFLLEQLEEHINQLFEKKKIIHQNNNILTHYVICLLKIIIRNIYENRRYEKKYKIDFFENKKKHIQNDQDDVCNREKNVVQEEENFIKQKEELQEQMRNINDNIKDTNMKYETQIQQIDEEIISIDKHIKELEQKIEQKKNEKKQAQIKKNKLQIEQTKQLNELIDKQSDINTSFQLIQNSFDILNKEKQEITCIKENIDKQLNNLKTIYQNCNENKNSTQVFLNKLKNNLILVCKNKAHTMIYPSTEDVQQVYHNNENNQNISNNNNKELIKITQNDKLFMNNNNNNNNNKTNNVNNNYNAQNAKCLKKIFFLKKELFDMAKNINNIKEKKKKLVIDINQLNCEVDNINIKKENLKNKKKILLKSKMLNEVKNTINEFDELLLSENNNLKLLENFKQDMNELKTKHIMLKDKKEKLKRKLYALENKLLKSEICFVKISQNIKYDQKLQEQRIEQDEKKEKHQIIQENINNESIQNNVHDINNANEEKPIDDIFIFSDESDNYKDDIINLNMNEIIQKLKDEEKSYNEEGTSQTDNNSIQNDKNKEESIQNDKNKEEAIQNDKNKEEAIQNDKNKDLKEYMENNEQSMNQSDDNALTNTSYEIKKNDDVINKEEDDIMNGEIPNSNYINELHIILKELKIEENKMLENIIERYKIIYGMNKEVDYNMLEEDVSNFHNSITHEENMLKNKKLALLRKKRNILKMYYSYSSDNSEDDE</sequence>
<dbReference type="AlphaFoldDB" id="A0A024VV22"/>
<feature type="compositionally biased region" description="Basic and acidic residues" evidence="5">
    <location>
        <begin position="781"/>
        <end position="812"/>
    </location>
</feature>
<evidence type="ECO:0000256" key="1">
    <source>
        <dbReference type="ARBA" id="ARBA00004555"/>
    </source>
</evidence>
<proteinExistence type="predicted"/>
<dbReference type="PANTHER" id="PTHR18921">
    <property type="entry name" value="MYOSIN HEAVY CHAIN - RELATED"/>
    <property type="match status" value="1"/>
</dbReference>
<keyword evidence="2" id="KW-0333">Golgi apparatus</keyword>
<evidence type="ECO:0000256" key="3">
    <source>
        <dbReference type="ARBA" id="ARBA00023054"/>
    </source>
</evidence>
<protein>
    <submittedName>
        <fullName evidence="6">Uncharacterized protein</fullName>
    </submittedName>
</protein>
<organism evidence="6 7">
    <name type="scientific">Plasmodium falciparum FCH/4</name>
    <dbReference type="NCBI Taxonomy" id="1036724"/>
    <lineage>
        <taxon>Eukaryota</taxon>
        <taxon>Sar</taxon>
        <taxon>Alveolata</taxon>
        <taxon>Apicomplexa</taxon>
        <taxon>Aconoidasida</taxon>
        <taxon>Haemosporida</taxon>
        <taxon>Plasmodiidae</taxon>
        <taxon>Plasmodium</taxon>
        <taxon>Plasmodium (Laverania)</taxon>
    </lineage>
</organism>
<gene>
    <name evidence="6" type="ORF">PFFCH_00396</name>
</gene>
<feature type="coiled-coil region" evidence="4">
    <location>
        <begin position="315"/>
        <end position="400"/>
    </location>
</feature>
<dbReference type="GO" id="GO:0007030">
    <property type="term" value="P:Golgi organization"/>
    <property type="evidence" value="ECO:0007669"/>
    <property type="project" value="TreeGrafter"/>
</dbReference>
<evidence type="ECO:0000256" key="4">
    <source>
        <dbReference type="SAM" id="Coils"/>
    </source>
</evidence>
<dbReference type="GO" id="GO:0005794">
    <property type="term" value="C:Golgi apparatus"/>
    <property type="evidence" value="ECO:0007669"/>
    <property type="project" value="UniProtKB-SubCell"/>
</dbReference>